<dbReference type="GO" id="GO:0004523">
    <property type="term" value="F:RNA-DNA hybrid ribonuclease activity"/>
    <property type="evidence" value="ECO:0007669"/>
    <property type="project" value="InterPro"/>
</dbReference>
<accession>A0A9W7ISR6</accession>
<organism evidence="2 3">
    <name type="scientific">Hibiscus trionum</name>
    <name type="common">Flower of an hour</name>
    <dbReference type="NCBI Taxonomy" id="183268"/>
    <lineage>
        <taxon>Eukaryota</taxon>
        <taxon>Viridiplantae</taxon>
        <taxon>Streptophyta</taxon>
        <taxon>Embryophyta</taxon>
        <taxon>Tracheophyta</taxon>
        <taxon>Spermatophyta</taxon>
        <taxon>Magnoliopsida</taxon>
        <taxon>eudicotyledons</taxon>
        <taxon>Gunneridae</taxon>
        <taxon>Pentapetalae</taxon>
        <taxon>rosids</taxon>
        <taxon>malvids</taxon>
        <taxon>Malvales</taxon>
        <taxon>Malvaceae</taxon>
        <taxon>Malvoideae</taxon>
        <taxon>Hibiscus</taxon>
    </lineage>
</organism>
<comment type="caution">
    <text evidence="2">The sequence shown here is derived from an EMBL/GenBank/DDBJ whole genome shotgun (WGS) entry which is preliminary data.</text>
</comment>
<dbReference type="AlphaFoldDB" id="A0A9W7ISR6"/>
<dbReference type="OrthoDB" id="1705419at2759"/>
<dbReference type="InterPro" id="IPR026960">
    <property type="entry name" value="RVT-Znf"/>
</dbReference>
<dbReference type="Pfam" id="PF13966">
    <property type="entry name" value="zf-RVT"/>
    <property type="match status" value="1"/>
</dbReference>
<dbReference type="Gene3D" id="3.30.420.10">
    <property type="entry name" value="Ribonuclease H-like superfamily/Ribonuclease H"/>
    <property type="match status" value="1"/>
</dbReference>
<dbReference type="InterPro" id="IPR044730">
    <property type="entry name" value="RNase_H-like_dom_plant"/>
</dbReference>
<proteinExistence type="predicted"/>
<keyword evidence="3" id="KW-1185">Reference proteome</keyword>
<dbReference type="GO" id="GO:0003676">
    <property type="term" value="F:nucleic acid binding"/>
    <property type="evidence" value="ECO:0007669"/>
    <property type="project" value="InterPro"/>
</dbReference>
<dbReference type="PROSITE" id="PS50879">
    <property type="entry name" value="RNASE_H_1"/>
    <property type="match status" value="1"/>
</dbReference>
<dbReference type="EMBL" id="BSYR01000035">
    <property type="protein sequence ID" value="GMJ01970.1"/>
    <property type="molecule type" value="Genomic_DNA"/>
</dbReference>
<feature type="domain" description="RNase H type-1" evidence="1">
    <location>
        <begin position="424"/>
        <end position="556"/>
    </location>
</feature>
<dbReference type="PANTHER" id="PTHR36617:SF5">
    <property type="entry name" value="OS05G0421675 PROTEIN"/>
    <property type="match status" value="1"/>
</dbReference>
<dbReference type="SUPFAM" id="SSF53098">
    <property type="entry name" value="Ribonuclease H-like"/>
    <property type="match status" value="1"/>
</dbReference>
<dbReference type="InterPro" id="IPR002156">
    <property type="entry name" value="RNaseH_domain"/>
</dbReference>
<dbReference type="InterPro" id="IPR012337">
    <property type="entry name" value="RNaseH-like_sf"/>
</dbReference>
<dbReference type="Pfam" id="PF13456">
    <property type="entry name" value="RVT_3"/>
    <property type="match status" value="1"/>
</dbReference>
<dbReference type="InterPro" id="IPR036397">
    <property type="entry name" value="RNaseH_sf"/>
</dbReference>
<dbReference type="Proteomes" id="UP001165190">
    <property type="component" value="Unassembled WGS sequence"/>
</dbReference>
<protein>
    <recommendedName>
        <fullName evidence="1">RNase H type-1 domain-containing protein</fullName>
    </recommendedName>
</protein>
<name>A0A9W7ISR6_HIBTR</name>
<evidence type="ECO:0000313" key="3">
    <source>
        <dbReference type="Proteomes" id="UP001165190"/>
    </source>
</evidence>
<evidence type="ECO:0000259" key="1">
    <source>
        <dbReference type="PROSITE" id="PS50879"/>
    </source>
</evidence>
<dbReference type="CDD" id="cd06222">
    <property type="entry name" value="RNase_H_like"/>
    <property type="match status" value="1"/>
</dbReference>
<dbReference type="PANTHER" id="PTHR36617">
    <property type="entry name" value="PROTEIN, PUTATIVE-RELATED"/>
    <property type="match status" value="1"/>
</dbReference>
<reference evidence="2" key="1">
    <citation type="submission" date="2023-05" db="EMBL/GenBank/DDBJ databases">
        <title>Genome and transcriptome analyses reveal genes involved in the formation of fine ridges on petal epidermal cells in Hibiscus trionum.</title>
        <authorList>
            <person name="Koshimizu S."/>
            <person name="Masuda S."/>
            <person name="Ishii T."/>
            <person name="Shirasu K."/>
            <person name="Hoshino A."/>
            <person name="Arita M."/>
        </authorList>
    </citation>
    <scope>NUCLEOTIDE SEQUENCE</scope>
    <source>
        <strain evidence="2">Hamamatsu line</strain>
    </source>
</reference>
<gene>
    <name evidence="2" type="ORF">HRI_003866200</name>
</gene>
<evidence type="ECO:0000313" key="2">
    <source>
        <dbReference type="EMBL" id="GMJ01970.1"/>
    </source>
</evidence>
<sequence>MPVAVKKLLTSLITKFLWGSMDRKTIHWISRDTILRPKSCGGLGLVNFAGRNRALLSKWVWRFGVEQNSLWRKLINTKYKESEDALIPRKVTSGRKYWVWKNIVSPLANPSSVVSQNLHLLVGNGENIQFWSDVWAGSAPLKDSFPRIYNLAIEKSGPIAKFGRFVNEVWSWEICLRRELFECEKVVWAEFIPTLECGTPGRFLCDGVRWKGVANGIYSVKNYCEILNDCNRVEDEVWAHVWSNSAPPKVEAFMWRMVHERLPTRCELAKRGVGDLQNLVCPLYFKELETVNHLFCTCEVSWRIWTRWFQSWGVSFVILGDVKSLVLAWVEVKIPYLAAEIWKASLFLFCWSIWLYRNERVFKDCKADEIFLYNNILARLGLWCKIKYPWAFHPSDIILQDPLLLKNVKAERQCKSILEWTKPLVDSLKFNVDGAVVGGFGNVGIRGILRDWNNVSIAMFSKCIGTTDATTAELLALNEAICMFKKLKKVGSGALILETDSSLCVGWIRNPSTAPGIFVGIIKECLSCCSDLTWSIQWAPREANQTADKLARSGLNRQKPFIWER</sequence>